<accession>A0A2U9SDG5</accession>
<evidence type="ECO:0000259" key="1">
    <source>
        <dbReference type="PROSITE" id="PS50994"/>
    </source>
</evidence>
<protein>
    <submittedName>
        <fullName evidence="2">IS481 family transposase</fullName>
    </submittedName>
</protein>
<dbReference type="PROSITE" id="PS50994">
    <property type="entry name" value="INTEGRASE"/>
    <property type="match status" value="1"/>
</dbReference>
<dbReference type="SUPFAM" id="SSF53098">
    <property type="entry name" value="Ribonuclease H-like"/>
    <property type="match status" value="1"/>
</dbReference>
<dbReference type="AlphaFoldDB" id="A0A2U9SDG5"/>
<dbReference type="SUPFAM" id="SSF46955">
    <property type="entry name" value="Putative DNA-binding domain"/>
    <property type="match status" value="1"/>
</dbReference>
<reference evidence="2 3" key="1">
    <citation type="submission" date="2018-06" db="EMBL/GenBank/DDBJ databases">
        <title>Complete genome sequencing of Azospirillum sp. M2T2B2.</title>
        <authorList>
            <person name="Heo J."/>
            <person name="Kim S.-J."/>
            <person name="Kwon S.-W."/>
            <person name="Anandham R."/>
        </authorList>
    </citation>
    <scope>NUCLEOTIDE SEQUENCE [LARGE SCALE GENOMIC DNA]</scope>
    <source>
        <strain evidence="2 3">M2T2B2</strain>
        <plasmid evidence="2 3">unnamed2</plasmid>
    </source>
</reference>
<organism evidence="2 3">
    <name type="scientific">Azospirillum ramasamyi</name>
    <dbReference type="NCBI Taxonomy" id="682998"/>
    <lineage>
        <taxon>Bacteria</taxon>
        <taxon>Pseudomonadati</taxon>
        <taxon>Pseudomonadota</taxon>
        <taxon>Alphaproteobacteria</taxon>
        <taxon>Rhodospirillales</taxon>
        <taxon>Azospirillaceae</taxon>
        <taxon>Azospirillum</taxon>
    </lineage>
</organism>
<gene>
    <name evidence="2" type="ORF">DM194_21595</name>
</gene>
<dbReference type="InterPro" id="IPR012337">
    <property type="entry name" value="RNaseH-like_sf"/>
</dbReference>
<dbReference type="OrthoDB" id="9803878at2"/>
<evidence type="ECO:0000313" key="3">
    <source>
        <dbReference type="Proteomes" id="UP000249605"/>
    </source>
</evidence>
<dbReference type="PANTHER" id="PTHR35004">
    <property type="entry name" value="TRANSPOSASE RV3428C-RELATED"/>
    <property type="match status" value="1"/>
</dbReference>
<dbReference type="KEGG" id="azm:DM194_21595"/>
<keyword evidence="3" id="KW-1185">Reference proteome</keyword>
<proteinExistence type="predicted"/>
<dbReference type="Pfam" id="PF00665">
    <property type="entry name" value="rve"/>
    <property type="match status" value="1"/>
</dbReference>
<keyword evidence="2" id="KW-0614">Plasmid</keyword>
<dbReference type="InterPro" id="IPR009061">
    <property type="entry name" value="DNA-bd_dom_put_sf"/>
</dbReference>
<dbReference type="GO" id="GO:0003676">
    <property type="term" value="F:nucleic acid binding"/>
    <property type="evidence" value="ECO:0007669"/>
    <property type="project" value="InterPro"/>
</dbReference>
<evidence type="ECO:0000313" key="2">
    <source>
        <dbReference type="EMBL" id="AWU96867.1"/>
    </source>
</evidence>
<dbReference type="Gene3D" id="3.30.420.10">
    <property type="entry name" value="Ribonuclease H-like superfamily/Ribonuclease H"/>
    <property type="match status" value="1"/>
</dbReference>
<dbReference type="PANTHER" id="PTHR35004:SF7">
    <property type="entry name" value="INTEGRASE PROTEIN"/>
    <property type="match status" value="1"/>
</dbReference>
<dbReference type="InterPro" id="IPR036397">
    <property type="entry name" value="RNaseH_sf"/>
</dbReference>
<dbReference type="Proteomes" id="UP000249605">
    <property type="component" value="Plasmid unnamed2"/>
</dbReference>
<dbReference type="GO" id="GO:0015074">
    <property type="term" value="P:DNA integration"/>
    <property type="evidence" value="ECO:0007669"/>
    <property type="project" value="InterPro"/>
</dbReference>
<dbReference type="RefSeq" id="WP_111069602.1">
    <property type="nucleotide sequence ID" value="NZ_CP029832.1"/>
</dbReference>
<dbReference type="InterPro" id="IPR001584">
    <property type="entry name" value="Integrase_cat-core"/>
</dbReference>
<name>A0A2U9SDG5_9PROT</name>
<feature type="domain" description="Integrase catalytic" evidence="1">
    <location>
        <begin position="118"/>
        <end position="293"/>
    </location>
</feature>
<geneLocation type="plasmid" evidence="2 3">
    <name>unnamed2</name>
</geneLocation>
<dbReference type="EMBL" id="CP029832">
    <property type="protein sequence ID" value="AWU96867.1"/>
    <property type="molecule type" value="Genomic_DNA"/>
</dbReference>
<sequence length="334" mass="37880">MYQIHPNARTTPAVRAAIALSAEPSGVLAKRYGVSTETIRKWRRRGVEDCQDHSARPKHLRWRASEEERAIVCELRRMTGFALDDLTFTLRHFLPHLNRDAVYRILKAEGLGRLPPPPSTKPVKEVKEFKEYDLGFLHIDIKHLPKLQVIGGLPRKRYLYVAIDRASRRVHLAVKDEETEACATAFLKEAVAAFPFTITHVLTDRGSCFTADAFEAACRALAIEHRKTKPYTPKTNGMVERFNGRIGREVLVMCIGTHQTLECLLKGYNLAYNARRQWVLDGRSPDEVVSERLKAKPELTNPTYRPPDPCSLTKTKIAAQLKVFSAKEVSQPDN</sequence>